<dbReference type="InterPro" id="IPR022304">
    <property type="entry name" value="ICE_PFGI_1_ParB"/>
</dbReference>
<organism evidence="2 3">
    <name type="scientific">Gallibacterium anatis</name>
    <dbReference type="NCBI Taxonomy" id="750"/>
    <lineage>
        <taxon>Bacteria</taxon>
        <taxon>Pseudomonadati</taxon>
        <taxon>Pseudomonadota</taxon>
        <taxon>Gammaproteobacteria</taxon>
        <taxon>Pasteurellales</taxon>
        <taxon>Pasteurellaceae</taxon>
        <taxon>Gallibacterium</taxon>
    </lineage>
</organism>
<evidence type="ECO:0000313" key="2">
    <source>
        <dbReference type="EMBL" id="OBW98276.1"/>
    </source>
</evidence>
<feature type="region of interest" description="Disordered" evidence="1">
    <location>
        <begin position="390"/>
        <end position="419"/>
    </location>
</feature>
<dbReference type="Proteomes" id="UP000092643">
    <property type="component" value="Unassembled WGS sequence"/>
</dbReference>
<evidence type="ECO:0000313" key="3">
    <source>
        <dbReference type="Proteomes" id="UP000092643"/>
    </source>
</evidence>
<reference evidence="2 3" key="1">
    <citation type="submission" date="2014-11" db="EMBL/GenBank/DDBJ databases">
        <title>Pan-genome of Gallibacterium spp.</title>
        <authorList>
            <person name="Kudirkiene E."/>
            <person name="Bojesen A.M."/>
        </authorList>
    </citation>
    <scope>NUCLEOTIDE SEQUENCE [LARGE SCALE GENOMIC DNA]</scope>
    <source>
        <strain evidence="2 3">F 279</strain>
    </source>
</reference>
<dbReference type="NCBIfam" id="TIGR03764">
    <property type="entry name" value="ICE_PFGI_1_parB"/>
    <property type="match status" value="1"/>
</dbReference>
<dbReference type="InterPro" id="IPR036086">
    <property type="entry name" value="ParB/Sulfiredoxin_sf"/>
</dbReference>
<evidence type="ECO:0000256" key="1">
    <source>
        <dbReference type="SAM" id="MobiDB-lite"/>
    </source>
</evidence>
<accession>A0A1A7P245</accession>
<dbReference type="RefSeq" id="WP_065232432.1">
    <property type="nucleotide sequence ID" value="NZ_JTJN01000021.1"/>
</dbReference>
<proteinExistence type="predicted"/>
<name>A0A1A7P245_9PAST</name>
<gene>
    <name evidence="2" type="ORF">QV03_07795</name>
</gene>
<dbReference type="SUPFAM" id="SSF110849">
    <property type="entry name" value="ParB/Sulfiredoxin"/>
    <property type="match status" value="1"/>
</dbReference>
<sequence length="587" mass="66688">MKERFTRQDRKASLMRGMQVGLIQNTTPDYHSMMPNMQVTSPNQEEQAAQLKTVTLLQLRPFDNNPRKTRNPKFEDIKESIRVRGLDFPPNITQRPGEEYYIIADGGNTRLQALQELYEETQDPKYFSITCLYKPWQGNNNDGITGELHCLIGHLAENDLRGDLSFIERALGIQQAKRFYEQQLSTSLSHRKLSERLKADGYSISHSLLVKMEQCIDLLYPAIPNILLSGMGKPQIEKLLQLFSNANTYWEKHTPLFHKHDQDNNQDPGFKALWLETLALFDNDDFSLDIFQDELIGNMVNAIGSDYVSYQDILFELDNKPKSHDSDTYRTAPVKQDNVNSETEISMFVATEKSQDSTSTSDNVKTSISDNVQIIEDKKDNNIHQLHDKATQRNEQKLDSGSSGNSEQKLGSSASDNFSETENIDSTFDIFEQFGIAPGKSINEQRQQRAEQNGIAFANTGCQPVDDIWRIYPAFDTPEKLRFEAFGLATDIAKLARLQNIVIPTDDEKFSFTIAPLASSIQDDLTISVHALLACLACDNHNEPLTVTLSESLLIGFNNQPEISDLLLVKLFRLIRVIRQLRTHLRS</sequence>
<feature type="compositionally biased region" description="Polar residues" evidence="1">
    <location>
        <begin position="399"/>
        <end position="419"/>
    </location>
</feature>
<dbReference type="EMBL" id="JTJO01000034">
    <property type="protein sequence ID" value="OBW98276.1"/>
    <property type="molecule type" value="Genomic_DNA"/>
</dbReference>
<dbReference type="AlphaFoldDB" id="A0A1A7P245"/>
<dbReference type="OrthoDB" id="7656008at2"/>
<dbReference type="PATRIC" id="fig|750.21.peg.980"/>
<comment type="caution">
    <text evidence="2">The sequence shown here is derived from an EMBL/GenBank/DDBJ whole genome shotgun (WGS) entry which is preliminary data.</text>
</comment>
<protein>
    <submittedName>
        <fullName evidence="2">Chromosomal partitioning protein ParB</fullName>
    </submittedName>
</protein>